<evidence type="ECO:0000256" key="1">
    <source>
        <dbReference type="ARBA" id="ARBA00006479"/>
    </source>
</evidence>
<dbReference type="InterPro" id="IPR049874">
    <property type="entry name" value="ROK_cs"/>
</dbReference>
<evidence type="ECO:0000313" key="3">
    <source>
        <dbReference type="EMBL" id="XBH21119.1"/>
    </source>
</evidence>
<dbReference type="InterPro" id="IPR036390">
    <property type="entry name" value="WH_DNA-bd_sf"/>
</dbReference>
<dbReference type="SUPFAM" id="SSF46785">
    <property type="entry name" value="Winged helix' DNA-binding domain"/>
    <property type="match status" value="1"/>
</dbReference>
<feature type="compositionally biased region" description="Polar residues" evidence="2">
    <location>
        <begin position="1"/>
        <end position="11"/>
    </location>
</feature>
<dbReference type="EMBL" id="CP146203">
    <property type="protein sequence ID" value="XBH21119.1"/>
    <property type="molecule type" value="Genomic_DNA"/>
</dbReference>
<protein>
    <submittedName>
        <fullName evidence="3">ROK family protein</fullName>
    </submittedName>
</protein>
<dbReference type="InterPro" id="IPR000600">
    <property type="entry name" value="ROK"/>
</dbReference>
<evidence type="ECO:0000256" key="2">
    <source>
        <dbReference type="SAM" id="MobiDB-lite"/>
    </source>
</evidence>
<comment type="similarity">
    <text evidence="1">Belongs to the ROK (NagC/XylR) family.</text>
</comment>
<dbReference type="PANTHER" id="PTHR18964:SF149">
    <property type="entry name" value="BIFUNCTIONAL UDP-N-ACETYLGLUCOSAMINE 2-EPIMERASE_N-ACETYLMANNOSAMINE KINASE"/>
    <property type="match status" value="1"/>
</dbReference>
<dbReference type="Pfam" id="PF00480">
    <property type="entry name" value="ROK"/>
    <property type="match status" value="1"/>
</dbReference>
<dbReference type="PANTHER" id="PTHR18964">
    <property type="entry name" value="ROK (REPRESSOR, ORF, KINASE) FAMILY"/>
    <property type="match status" value="1"/>
</dbReference>
<name>A0AAU7DTX1_9MICO</name>
<accession>A0AAU7DTX1</accession>
<dbReference type="Gene3D" id="3.30.420.40">
    <property type="match status" value="2"/>
</dbReference>
<reference evidence="3" key="1">
    <citation type="submission" date="2024-02" db="EMBL/GenBank/DDBJ databases">
        <title>Tomenella chthoni gen. nov. sp. nov., a member of the family Jonesiaceae isolated from bat guano.</title>
        <authorList>
            <person name="Miller S.L."/>
            <person name="King J."/>
            <person name="Sankaranarayanan K."/>
            <person name="Lawson P.A."/>
        </authorList>
    </citation>
    <scope>NUCLEOTIDE SEQUENCE</scope>
    <source>
        <strain evidence="3">BS-20</strain>
    </source>
</reference>
<dbReference type="AlphaFoldDB" id="A0AAU7DTX1"/>
<organism evidence="3">
    <name type="scientific">Jonesiaceae bacterium BS-20</name>
    <dbReference type="NCBI Taxonomy" id="3120821"/>
    <lineage>
        <taxon>Bacteria</taxon>
        <taxon>Bacillati</taxon>
        <taxon>Actinomycetota</taxon>
        <taxon>Actinomycetes</taxon>
        <taxon>Micrococcales</taxon>
        <taxon>Jonesiaceae</taxon>
    </lineage>
</organism>
<dbReference type="InterPro" id="IPR036388">
    <property type="entry name" value="WH-like_DNA-bd_sf"/>
</dbReference>
<dbReference type="InterPro" id="IPR043129">
    <property type="entry name" value="ATPase_NBD"/>
</dbReference>
<dbReference type="SUPFAM" id="SSF53067">
    <property type="entry name" value="Actin-like ATPase domain"/>
    <property type="match status" value="1"/>
</dbReference>
<dbReference type="Gene3D" id="1.10.10.10">
    <property type="entry name" value="Winged helix-like DNA-binding domain superfamily/Winged helix DNA-binding domain"/>
    <property type="match status" value="1"/>
</dbReference>
<sequence length="384" mass="40081">MARNTASTGLRTHNPRSRVGDKVLPGDVRQRHRALLMQCLFKGEPLSRADLARATGLTRVSVSDVVTELLELDLIEEIGTRPGTRVGKPATLVTVKYDGRSIVCLDLSDESEFRGAVINLEGEVLYRKAVKLAGQTGQAAVEIVFALAKELIKGTNTPILGIGVGTPGVVNAQGLVRKAPNLGWQDLDLPQLLTQELQYPAYVANDADTAVLAESTFGQGNGAGLILVQISHGVGAGILCDGILLRGPDGTAGEIGHVRISDDNVLCACGRTGCLEAFIATPHLRSRIAGKSEAQATQELTNAGQQLGQVLAPIVQALGILDITLFGPAELLDGALCESAQTTINAATSHFGDQDVAIRMSALGDDGVLIGAAAHVLGLELGLS</sequence>
<proteinExistence type="inferred from homology"/>
<gene>
    <name evidence="3" type="ORF">V5R04_12990</name>
</gene>
<dbReference type="PROSITE" id="PS01125">
    <property type="entry name" value="ROK"/>
    <property type="match status" value="1"/>
</dbReference>
<feature type="region of interest" description="Disordered" evidence="2">
    <location>
        <begin position="1"/>
        <end position="23"/>
    </location>
</feature>